<feature type="region of interest" description="Disordered" evidence="1">
    <location>
        <begin position="35"/>
        <end position="73"/>
    </location>
</feature>
<dbReference type="EMBL" id="CADCXU010014792">
    <property type="protein sequence ID" value="CAB0004275.1"/>
    <property type="molecule type" value="Genomic_DNA"/>
</dbReference>
<protein>
    <submittedName>
        <fullName evidence="2">Uncharacterized protein</fullName>
    </submittedName>
</protein>
<evidence type="ECO:0000313" key="3">
    <source>
        <dbReference type="Proteomes" id="UP000479000"/>
    </source>
</evidence>
<dbReference type="OrthoDB" id="6433810at2759"/>
<reference evidence="2 3" key="1">
    <citation type="submission" date="2020-02" db="EMBL/GenBank/DDBJ databases">
        <authorList>
            <person name="Ferguson B K."/>
        </authorList>
    </citation>
    <scope>NUCLEOTIDE SEQUENCE [LARGE SCALE GENOMIC DNA]</scope>
</reference>
<feature type="compositionally biased region" description="Low complexity" evidence="1">
    <location>
        <begin position="47"/>
        <end position="59"/>
    </location>
</feature>
<dbReference type="AlphaFoldDB" id="A0A6H5GMF7"/>
<gene>
    <name evidence="2" type="ORF">NTEN_LOCUS9752</name>
</gene>
<organism evidence="2 3">
    <name type="scientific">Nesidiocoris tenuis</name>
    <dbReference type="NCBI Taxonomy" id="355587"/>
    <lineage>
        <taxon>Eukaryota</taxon>
        <taxon>Metazoa</taxon>
        <taxon>Ecdysozoa</taxon>
        <taxon>Arthropoda</taxon>
        <taxon>Hexapoda</taxon>
        <taxon>Insecta</taxon>
        <taxon>Pterygota</taxon>
        <taxon>Neoptera</taxon>
        <taxon>Paraneoptera</taxon>
        <taxon>Hemiptera</taxon>
        <taxon>Heteroptera</taxon>
        <taxon>Panheteroptera</taxon>
        <taxon>Cimicomorpha</taxon>
        <taxon>Miridae</taxon>
        <taxon>Dicyphina</taxon>
        <taxon>Nesidiocoris</taxon>
    </lineage>
</organism>
<dbReference type="Proteomes" id="UP000479000">
    <property type="component" value="Unassembled WGS sequence"/>
</dbReference>
<feature type="compositionally biased region" description="Polar residues" evidence="1">
    <location>
        <begin position="288"/>
        <end position="301"/>
    </location>
</feature>
<evidence type="ECO:0000256" key="1">
    <source>
        <dbReference type="SAM" id="MobiDB-lite"/>
    </source>
</evidence>
<feature type="compositionally biased region" description="Basic and acidic residues" evidence="1">
    <location>
        <begin position="277"/>
        <end position="287"/>
    </location>
</feature>
<sequence>MEQTKMQIYRKYCELFKFRLNKAFLPGRNGFNPLKAGTSPPFPSLLPPTASTPTATTPTGGRTDEKSESSVPIGGFPLVPPVFPPSLNLDLNATQALLNMVRTQQQLESYLKGASKRDAGNAPLDLSVSAPPPPPKKHKKSLSESVYGPDILPLLRNSRRGASGMLTAARRQAASKAASAAAAATASAATTCSSQCVDKPCTPDSQTVNHWTVEDVAGFVTTVEMCSEYATPLKRSLLQSCVTRIAALIDLNSSSRVIFTFVARDGVHLRRTCGADVRPRTTGKENRASSNLDFRSHSGTKGTPWLTQPRKRTGISEDLDEQRGRDDAVGRGKLICDSLRGIRASRSSRSFEKLDSHISSSSGFVRSNRNELLSNHEQSNHVRRGLKVLPSFRN</sequence>
<feature type="region of interest" description="Disordered" evidence="1">
    <location>
        <begin position="113"/>
        <end position="143"/>
    </location>
</feature>
<keyword evidence="3" id="KW-1185">Reference proteome</keyword>
<proteinExistence type="predicted"/>
<accession>A0A6H5GMF7</accession>
<evidence type="ECO:0000313" key="2">
    <source>
        <dbReference type="EMBL" id="CAB0004275.1"/>
    </source>
</evidence>
<name>A0A6H5GMF7_9HEMI</name>
<feature type="region of interest" description="Disordered" evidence="1">
    <location>
        <begin position="277"/>
        <end position="326"/>
    </location>
</feature>